<dbReference type="InterPro" id="IPR020556">
    <property type="entry name" value="Amidase_CS"/>
</dbReference>
<dbReference type="Pfam" id="PF01425">
    <property type="entry name" value="Amidase"/>
    <property type="match status" value="1"/>
</dbReference>
<dbReference type="Proteomes" id="UP000199103">
    <property type="component" value="Chromosome I"/>
</dbReference>
<protein>
    <submittedName>
        <fullName evidence="3">Aspartyl-tRNA(Asn)/glutamyl-tRNA(Gln) amidotransferase subunit A</fullName>
    </submittedName>
</protein>
<dbReference type="PANTHER" id="PTHR11895">
    <property type="entry name" value="TRANSAMIDASE"/>
    <property type="match status" value="1"/>
</dbReference>
<evidence type="ECO:0000259" key="2">
    <source>
        <dbReference type="Pfam" id="PF01425"/>
    </source>
</evidence>
<evidence type="ECO:0000256" key="1">
    <source>
        <dbReference type="ARBA" id="ARBA00009199"/>
    </source>
</evidence>
<accession>A0A1H2AK87</accession>
<comment type="similarity">
    <text evidence="1">Belongs to the amidase family.</text>
</comment>
<dbReference type="InterPro" id="IPR023631">
    <property type="entry name" value="Amidase_dom"/>
</dbReference>
<keyword evidence="3" id="KW-0808">Transferase</keyword>
<keyword evidence="4" id="KW-1185">Reference proteome</keyword>
<dbReference type="AlphaFoldDB" id="A0A1H2AK87"/>
<name>A0A1H2AK87_9ACTN</name>
<evidence type="ECO:0000313" key="3">
    <source>
        <dbReference type="EMBL" id="SDT45936.1"/>
    </source>
</evidence>
<reference evidence="3 4" key="1">
    <citation type="submission" date="2016-10" db="EMBL/GenBank/DDBJ databases">
        <authorList>
            <person name="de Groot N.N."/>
        </authorList>
    </citation>
    <scope>NUCLEOTIDE SEQUENCE [LARGE SCALE GENOMIC DNA]</scope>
    <source>
        <strain evidence="3 4">DSM 21800</strain>
    </source>
</reference>
<proteinExistence type="inferred from homology"/>
<sequence>MTIIAGRSDGSDDAADELCWLSVRELRDGYATRRLSPVEVTEALLQRIERLDGDINAFVTVTADRARADAKTAEQQWARNPDDAPPMLGIPFAIKDLVPTAGIRTTKGSRLTRDWIPEQNSPLADRLLGSGGVMMGKTTTSEVGWKAAAGNRVNGPAHNPHNLARTAGGSSGGAAAAVAAGFAPVAQGGDGAGSVRIPAAFCGVVGIKPGPGLIPYYPPTPLSSIVANGTLARSVDDAAALLDLISTADPRDPTSMLRDHRPVAPRRDERASSPLRIAYCPTWGGRPAEPEITAALDLTAERLGAAGHRVELCDDTPRDRFDLLHVIWTTGFAAILSGADQSELDPGLAAVIEAAGAFSGADLAAAHLERQEYKAEVSSFLAPYDLILTPSCAVTAFPVGQDGPDSVNEEPADYLDWAWFSYAFNLSEHPAISIPVHGPSLPIGAQLVAAHGAEARLIRAARTIEDDLS</sequence>
<dbReference type="PANTHER" id="PTHR11895:SF7">
    <property type="entry name" value="GLUTAMYL-TRNA(GLN) AMIDOTRANSFERASE SUBUNIT A, MITOCHONDRIAL"/>
    <property type="match status" value="1"/>
</dbReference>
<dbReference type="GO" id="GO:0016740">
    <property type="term" value="F:transferase activity"/>
    <property type="evidence" value="ECO:0007669"/>
    <property type="project" value="UniProtKB-KW"/>
</dbReference>
<gene>
    <name evidence="3" type="ORF">SAMN04489812_5978</name>
</gene>
<dbReference type="SUPFAM" id="SSF75304">
    <property type="entry name" value="Amidase signature (AS) enzymes"/>
    <property type="match status" value="1"/>
</dbReference>
<dbReference type="PROSITE" id="PS00571">
    <property type="entry name" value="AMIDASES"/>
    <property type="match status" value="1"/>
</dbReference>
<dbReference type="Gene3D" id="3.90.1300.10">
    <property type="entry name" value="Amidase signature (AS) domain"/>
    <property type="match status" value="1"/>
</dbReference>
<evidence type="ECO:0000313" key="4">
    <source>
        <dbReference type="Proteomes" id="UP000199103"/>
    </source>
</evidence>
<dbReference type="InterPro" id="IPR036928">
    <property type="entry name" value="AS_sf"/>
</dbReference>
<organism evidence="3 4">
    <name type="scientific">Microlunatus soli</name>
    <dbReference type="NCBI Taxonomy" id="630515"/>
    <lineage>
        <taxon>Bacteria</taxon>
        <taxon>Bacillati</taxon>
        <taxon>Actinomycetota</taxon>
        <taxon>Actinomycetes</taxon>
        <taxon>Propionibacteriales</taxon>
        <taxon>Propionibacteriaceae</taxon>
        <taxon>Microlunatus</taxon>
    </lineage>
</organism>
<dbReference type="EMBL" id="LT629772">
    <property type="protein sequence ID" value="SDT45936.1"/>
    <property type="molecule type" value="Genomic_DNA"/>
</dbReference>
<dbReference type="InterPro" id="IPR000120">
    <property type="entry name" value="Amidase"/>
</dbReference>
<dbReference type="OrthoDB" id="9811471at2"/>
<feature type="domain" description="Amidase" evidence="2">
    <location>
        <begin position="39"/>
        <end position="457"/>
    </location>
</feature>
<dbReference type="STRING" id="630515.SAMN04489812_5978"/>
<dbReference type="RefSeq" id="WP_091531000.1">
    <property type="nucleotide sequence ID" value="NZ_LT629772.1"/>
</dbReference>